<sequence>MRNVFIHQADIITPLGLSLDENWSNLLIHKSGIQRIEKIGGITNFYASLIQSELINDSIIADKNSSRIEKMLLLILNKLYQKNVEITPETTVVLSTTKGNIRALAHNPIEAFIPQIANFLQKKLQLQNNVVVVSNACTSGVLAVNIAKRMLQTSQTNQAVILAVDEITEFVLSGFDAFKAMSKKPCKPFDKSRDGITLGEAVGALYMSTKPQNNTWNFQILGEGNINDANHISGPSRTGEGLYKSIKNALEEAKISAENIDYISAHGTATRYNDDMESIVFDRLNMNQTPLNSLKGYFGHTLGASGLIELIFACKQIEEKILLQTHGFEEFGVAKTINVLQNHTRTTGTTFLKTASGFGGSNSAIIVRKYGR</sequence>
<keyword evidence="2 3" id="KW-0808">Transferase</keyword>
<dbReference type="EC" id="2.3.1.41" evidence="5"/>
<keyword evidence="5" id="KW-0012">Acyltransferase</keyword>
<dbReference type="InterPro" id="IPR000794">
    <property type="entry name" value="Beta-ketoacyl_synthase"/>
</dbReference>
<comment type="similarity">
    <text evidence="1 3">Belongs to the thiolase-like superfamily. Beta-ketoacyl-ACP synthases family.</text>
</comment>
<dbReference type="Proteomes" id="UP000008641">
    <property type="component" value="Chromosome"/>
</dbReference>
<dbReference type="SUPFAM" id="SSF53901">
    <property type="entry name" value="Thiolase-like"/>
    <property type="match status" value="1"/>
</dbReference>
<dbReference type="GO" id="GO:0004315">
    <property type="term" value="F:3-oxoacyl-[acyl-carrier-protein] synthase activity"/>
    <property type="evidence" value="ECO:0007669"/>
    <property type="project" value="UniProtKB-EC"/>
</dbReference>
<evidence type="ECO:0000256" key="3">
    <source>
        <dbReference type="RuleBase" id="RU003694"/>
    </source>
</evidence>
<reference evidence="5 6" key="1">
    <citation type="journal article" date="2011" name="Stand. Genomic Sci.">
        <title>Complete genome sequence of Weeksella virosa type strain (9751).</title>
        <authorList>
            <person name="Lang E."/>
            <person name="Teshima H."/>
            <person name="Lucas S."/>
            <person name="Lapidus A."/>
            <person name="Hammon N."/>
            <person name="Deshpande S."/>
            <person name="Nolan M."/>
            <person name="Cheng J.F."/>
            <person name="Pitluck S."/>
            <person name="Liolios K."/>
            <person name="Pagani I."/>
            <person name="Mikhailova N."/>
            <person name="Ivanova N."/>
            <person name="Mavromatis K."/>
            <person name="Pati A."/>
            <person name="Tapia R."/>
            <person name="Han C."/>
            <person name="Goodwin L."/>
            <person name="Chen A."/>
            <person name="Palaniappan K."/>
            <person name="Land M."/>
            <person name="Hauser L."/>
            <person name="Chang Y.J."/>
            <person name="Jeffries C.D."/>
            <person name="Brambilla E.M."/>
            <person name="Kopitz M."/>
            <person name="Rohde M."/>
            <person name="Goker M."/>
            <person name="Tindall B.J."/>
            <person name="Detter J.C."/>
            <person name="Woyke T."/>
            <person name="Bristow J."/>
            <person name="Eisen J.A."/>
            <person name="Markowitz V."/>
            <person name="Hugenholtz P."/>
            <person name="Klenk H.P."/>
            <person name="Kyrpides N.C."/>
        </authorList>
    </citation>
    <scope>NUCLEOTIDE SEQUENCE [LARGE SCALE GENOMIC DNA]</scope>
    <source>
        <strain evidence="6">ATCC 43766 / DSM 16922 / JCM 21250 / NBRC 16016 / NCTC 11634 / CL345/78</strain>
    </source>
</reference>
<dbReference type="InterPro" id="IPR014030">
    <property type="entry name" value="Ketoacyl_synth_N"/>
</dbReference>
<organism evidence="5 6">
    <name type="scientific">Weeksella virosa (strain ATCC 43766 / DSM 16922 / JCM 21250 / CCUG 30538 / CDC 9751 / IAM 14551 / NBRC 16016 / NCTC 11634 / CL345/78)</name>
    <dbReference type="NCBI Taxonomy" id="865938"/>
    <lineage>
        <taxon>Bacteria</taxon>
        <taxon>Pseudomonadati</taxon>
        <taxon>Bacteroidota</taxon>
        <taxon>Flavobacteriia</taxon>
        <taxon>Flavobacteriales</taxon>
        <taxon>Weeksellaceae</taxon>
        <taxon>Weeksella</taxon>
    </lineage>
</organism>
<feature type="domain" description="Ketosynthase family 3 (KS3)" evidence="4">
    <location>
        <begin position="1"/>
        <end position="369"/>
    </location>
</feature>
<dbReference type="EMBL" id="CP002455">
    <property type="protein sequence ID" value="ADX68262.1"/>
    <property type="molecule type" value="Genomic_DNA"/>
</dbReference>
<keyword evidence="6" id="KW-1185">Reference proteome</keyword>
<dbReference type="GO" id="GO:0006633">
    <property type="term" value="P:fatty acid biosynthetic process"/>
    <property type="evidence" value="ECO:0007669"/>
    <property type="project" value="TreeGrafter"/>
</dbReference>
<dbReference type="eggNOG" id="COG0304">
    <property type="taxonomic scope" value="Bacteria"/>
</dbReference>
<dbReference type="Pfam" id="PF00109">
    <property type="entry name" value="ketoacyl-synt"/>
    <property type="match status" value="1"/>
</dbReference>
<dbReference type="OrthoDB" id="9808669at2"/>
<accession>F0NZ45</accession>
<dbReference type="KEGG" id="wvi:Weevi_1562"/>
<dbReference type="GO" id="GO:0005829">
    <property type="term" value="C:cytosol"/>
    <property type="evidence" value="ECO:0007669"/>
    <property type="project" value="TreeGrafter"/>
</dbReference>
<evidence type="ECO:0000313" key="5">
    <source>
        <dbReference type="EMBL" id="ADX68262.1"/>
    </source>
</evidence>
<dbReference type="SMART" id="SM00825">
    <property type="entry name" value="PKS_KS"/>
    <property type="match status" value="1"/>
</dbReference>
<dbReference type="Gene3D" id="3.40.47.10">
    <property type="match status" value="1"/>
</dbReference>
<dbReference type="PROSITE" id="PS52004">
    <property type="entry name" value="KS3_2"/>
    <property type="match status" value="1"/>
</dbReference>
<reference evidence="6" key="2">
    <citation type="journal article" date="2011" name="Stand. Genomic Sci.">
        <title>Complete genome sequence of Weeksella virosa type strain (9751T).</title>
        <authorList>
            <person name="Lang E."/>
            <person name="Teshima H."/>
            <person name="Lucas S."/>
            <person name="Lapidus A."/>
            <person name="Hammon N."/>
            <person name="Deshpande S."/>
            <person name="Nolan M."/>
            <person name="Cheng J."/>
            <person name="Pitluck S."/>
            <person name="Liolios K."/>
            <person name="Pagani I."/>
            <person name="Mikhailova N."/>
            <person name="Ivanova N."/>
            <person name="Mavromatis K."/>
            <person name="Pati A."/>
            <person name="Tapia R."/>
            <person name="Han C."/>
            <person name="Goodwin L."/>
            <person name="Chen A."/>
            <person name="Palaniappan K."/>
            <person name="Land M."/>
            <person name="Hauser L."/>
            <person name="Chang Y."/>
            <person name="Jeffries C."/>
            <person name="Brambilla E."/>
            <person name="Kopitz M."/>
            <person name="Rohde M."/>
            <person name="Goker M."/>
            <person name="Tindall B."/>
            <person name="Detter J."/>
            <person name="Woyke T."/>
            <person name="Bristow J."/>
            <person name="Eisen J."/>
            <person name="Markowitz V."/>
            <person name="Hugenholtz P."/>
            <person name="Klenk H."/>
            <person name="Kyrpides N."/>
        </authorList>
    </citation>
    <scope>NUCLEOTIDE SEQUENCE [LARGE SCALE GENOMIC DNA]</scope>
    <source>
        <strain evidence="6">ATCC 43766 / DSM 16922 / JCM 21250 / NBRC 16016 / NCTC 11634 / CL345/78</strain>
    </source>
</reference>
<name>F0NZ45_WEEVC</name>
<dbReference type="PANTHER" id="PTHR11712">
    <property type="entry name" value="POLYKETIDE SYNTHASE-RELATED"/>
    <property type="match status" value="1"/>
</dbReference>
<dbReference type="InterPro" id="IPR014031">
    <property type="entry name" value="Ketoacyl_synth_C"/>
</dbReference>
<dbReference type="AlphaFoldDB" id="F0NZ45"/>
<dbReference type="InterPro" id="IPR020841">
    <property type="entry name" value="PKS_Beta-ketoAc_synthase_dom"/>
</dbReference>
<evidence type="ECO:0000259" key="4">
    <source>
        <dbReference type="PROSITE" id="PS52004"/>
    </source>
</evidence>
<evidence type="ECO:0000313" key="6">
    <source>
        <dbReference type="Proteomes" id="UP000008641"/>
    </source>
</evidence>
<dbReference type="Pfam" id="PF02801">
    <property type="entry name" value="Ketoacyl-synt_C"/>
    <property type="match status" value="1"/>
</dbReference>
<dbReference type="RefSeq" id="WP_013598651.1">
    <property type="nucleotide sequence ID" value="NC_015144.1"/>
</dbReference>
<evidence type="ECO:0000256" key="2">
    <source>
        <dbReference type="ARBA" id="ARBA00022679"/>
    </source>
</evidence>
<proteinExistence type="inferred from homology"/>
<evidence type="ECO:0000256" key="1">
    <source>
        <dbReference type="ARBA" id="ARBA00008467"/>
    </source>
</evidence>
<dbReference type="PANTHER" id="PTHR11712:SF336">
    <property type="entry name" value="3-OXOACYL-[ACYL-CARRIER-PROTEIN] SYNTHASE, MITOCHONDRIAL"/>
    <property type="match status" value="1"/>
</dbReference>
<dbReference type="STRING" id="865938.Weevi_1562"/>
<protein>
    <submittedName>
        <fullName evidence="5">Beta-ketoacyl-acyl-carrier-protein synthase I</fullName>
        <ecNumber evidence="5">2.3.1.41</ecNumber>
    </submittedName>
</protein>
<dbReference type="HOGENOM" id="CLU_000022_69_0_10"/>
<gene>
    <name evidence="5" type="ordered locus">Weevi_1562</name>
</gene>
<dbReference type="InterPro" id="IPR016039">
    <property type="entry name" value="Thiolase-like"/>
</dbReference>